<keyword evidence="2" id="KW-1185">Reference proteome</keyword>
<comment type="caution">
    <text evidence="1">The sequence shown here is derived from an EMBL/GenBank/DDBJ whole genome shotgun (WGS) entry which is preliminary data.</text>
</comment>
<accession>A0ABW1ZMQ6</accession>
<dbReference type="EMBL" id="JBHSWB010000001">
    <property type="protein sequence ID" value="MFC6662214.1"/>
    <property type="molecule type" value="Genomic_DNA"/>
</dbReference>
<sequence>MGAKKVFEADDESVILSSEPTPWTIDNLIYLDLEIWQTLIEFVRQFSEADAEQLERYGRAGFGEHLENRTPEHLMDFRRILEACLQKLETAPERLHTVMAQLELENPLIDDEYKRILQIFLTFLEKCLKKKVFYSAWTE</sequence>
<protein>
    <submittedName>
        <fullName evidence="1">Uncharacterized protein</fullName>
    </submittedName>
</protein>
<evidence type="ECO:0000313" key="1">
    <source>
        <dbReference type="EMBL" id="MFC6662214.1"/>
    </source>
</evidence>
<organism evidence="1 2">
    <name type="scientific">Deinococcus multiflagellatus</name>
    <dbReference type="NCBI Taxonomy" id="1656887"/>
    <lineage>
        <taxon>Bacteria</taxon>
        <taxon>Thermotogati</taxon>
        <taxon>Deinococcota</taxon>
        <taxon>Deinococci</taxon>
        <taxon>Deinococcales</taxon>
        <taxon>Deinococcaceae</taxon>
        <taxon>Deinococcus</taxon>
    </lineage>
</organism>
<evidence type="ECO:0000313" key="2">
    <source>
        <dbReference type="Proteomes" id="UP001596317"/>
    </source>
</evidence>
<reference evidence="2" key="1">
    <citation type="journal article" date="2019" name="Int. J. Syst. Evol. Microbiol.">
        <title>The Global Catalogue of Microorganisms (GCM) 10K type strain sequencing project: providing services to taxonomists for standard genome sequencing and annotation.</title>
        <authorList>
            <consortium name="The Broad Institute Genomics Platform"/>
            <consortium name="The Broad Institute Genome Sequencing Center for Infectious Disease"/>
            <person name="Wu L."/>
            <person name="Ma J."/>
        </authorList>
    </citation>
    <scope>NUCLEOTIDE SEQUENCE [LARGE SCALE GENOMIC DNA]</scope>
    <source>
        <strain evidence="2">CCUG 63830</strain>
    </source>
</reference>
<dbReference type="RefSeq" id="WP_224611549.1">
    <property type="nucleotide sequence ID" value="NZ_JAIQXV010000018.1"/>
</dbReference>
<proteinExistence type="predicted"/>
<dbReference type="Proteomes" id="UP001596317">
    <property type="component" value="Unassembled WGS sequence"/>
</dbReference>
<name>A0ABW1ZMQ6_9DEIO</name>
<gene>
    <name evidence="1" type="ORF">ACFP90_19215</name>
</gene>